<dbReference type="EMBL" id="GBRH01230964">
    <property type="protein sequence ID" value="JAD66931.1"/>
    <property type="molecule type" value="Transcribed_RNA"/>
</dbReference>
<reference evidence="1" key="1">
    <citation type="submission" date="2014-09" db="EMBL/GenBank/DDBJ databases">
        <authorList>
            <person name="Magalhaes I.L.F."/>
            <person name="Oliveira U."/>
            <person name="Santos F.R."/>
            <person name="Vidigal T.H.D.A."/>
            <person name="Brescovit A.D."/>
            <person name="Santos A.J."/>
        </authorList>
    </citation>
    <scope>NUCLEOTIDE SEQUENCE</scope>
    <source>
        <tissue evidence="1">Shoot tissue taken approximately 20 cm above the soil surface</tissue>
    </source>
</reference>
<evidence type="ECO:0000313" key="1">
    <source>
        <dbReference type="EMBL" id="JAD66931.1"/>
    </source>
</evidence>
<name>A0A0A9BUD4_ARUDO</name>
<proteinExistence type="predicted"/>
<protein>
    <submittedName>
        <fullName evidence="1">Uncharacterized protein</fullName>
    </submittedName>
</protein>
<reference evidence="1" key="2">
    <citation type="journal article" date="2015" name="Data Brief">
        <title>Shoot transcriptome of the giant reed, Arundo donax.</title>
        <authorList>
            <person name="Barrero R.A."/>
            <person name="Guerrero F.D."/>
            <person name="Moolhuijzen P."/>
            <person name="Goolsby J.A."/>
            <person name="Tidwell J."/>
            <person name="Bellgard S.E."/>
            <person name="Bellgard M.I."/>
        </authorList>
    </citation>
    <scope>NUCLEOTIDE SEQUENCE</scope>
    <source>
        <tissue evidence="1">Shoot tissue taken approximately 20 cm above the soil surface</tissue>
    </source>
</reference>
<sequence>MNKIVLRDFHLLHLCRIYIYENNNYDGMISVLDLEADTYSYVFFLSVILPVVL</sequence>
<organism evidence="1">
    <name type="scientific">Arundo donax</name>
    <name type="common">Giant reed</name>
    <name type="synonym">Donax arundinaceus</name>
    <dbReference type="NCBI Taxonomy" id="35708"/>
    <lineage>
        <taxon>Eukaryota</taxon>
        <taxon>Viridiplantae</taxon>
        <taxon>Streptophyta</taxon>
        <taxon>Embryophyta</taxon>
        <taxon>Tracheophyta</taxon>
        <taxon>Spermatophyta</taxon>
        <taxon>Magnoliopsida</taxon>
        <taxon>Liliopsida</taxon>
        <taxon>Poales</taxon>
        <taxon>Poaceae</taxon>
        <taxon>PACMAD clade</taxon>
        <taxon>Arundinoideae</taxon>
        <taxon>Arundineae</taxon>
        <taxon>Arundo</taxon>
    </lineage>
</organism>
<dbReference type="AlphaFoldDB" id="A0A0A9BUD4"/>
<accession>A0A0A9BUD4</accession>